<name>A0A859IIA3_GLAPU</name>
<dbReference type="EMBL" id="CP041334">
    <property type="protein sequence ID" value="QKY73741.1"/>
    <property type="molecule type" value="Genomic_DNA"/>
</dbReference>
<dbReference type="InterPro" id="IPR052028">
    <property type="entry name" value="HipA_Ser/Thr_kinase"/>
</dbReference>
<evidence type="ECO:0000313" key="5">
    <source>
        <dbReference type="Proteomes" id="UP000509790"/>
    </source>
</evidence>
<dbReference type="RefSeq" id="WP_160413780.1">
    <property type="nucleotide sequence ID" value="NZ_CP041334.1"/>
</dbReference>
<reference evidence="4 5" key="1">
    <citation type="submission" date="2019-06" db="EMBL/GenBank/DDBJ databases">
        <title>Complete genome sequence of Haemophilus parasuis HPS412.</title>
        <authorList>
            <person name="Yang S."/>
            <person name="Huang C."/>
        </authorList>
    </citation>
    <scope>NUCLEOTIDE SEQUENCE [LARGE SCALE GENOMIC DNA]</scope>
    <source>
        <strain evidence="4 5">HPS412</strain>
    </source>
</reference>
<evidence type="ECO:0000313" key="4">
    <source>
        <dbReference type="EMBL" id="QKY73741.1"/>
    </source>
</evidence>
<protein>
    <submittedName>
        <fullName evidence="4">Type II toxin-antitoxin system HipA family toxin</fullName>
    </submittedName>
</protein>
<dbReference type="GO" id="GO:0004674">
    <property type="term" value="F:protein serine/threonine kinase activity"/>
    <property type="evidence" value="ECO:0007669"/>
    <property type="project" value="TreeGrafter"/>
</dbReference>
<gene>
    <name evidence="4" type="ORF">FLK62_11365</name>
</gene>
<dbReference type="Proteomes" id="UP000509790">
    <property type="component" value="Chromosome"/>
</dbReference>
<sequence>MVMRLRVLMNGEMVGYFDRTLSGSHHFTYAESWLNSPLARPISLSMPLQRATYQGKEVINFFDNLLPDNPQIRARIATRFNAETQQPFDLLAKIGRDAAGAITLLGEDEQIPNHRIIQATELDESEMTKILQSYQYNAPLGMIDNNQDFRISIAGAQEKTALLWHNGKWKLPHGLTPTTHIFKLPMGEIRTPKHLLDLSKSVDNELVCLRLFSAFNIPSANVELLEMNDIRALAVERFDRRLSQDGSYFLRLPYEDFCQAFGLSPTQKYESDGGIGIGIGDMMNKLLYSSNSNDRRQFMQTQFLFWLLAAIDGHAKNFSLAIEKQGRYHLSPVYDVISAYPMLGGKGWHHSELQMAMSLRSTQKGKKWHWNKIYAEHFYATAKFVGFSSSDMKQVIEQICDTVQETIDSVATTLPKQIDENVRDQIFTGIMKQVQKVSMK</sequence>
<dbReference type="Pfam" id="PF07804">
    <property type="entry name" value="HipA_C"/>
    <property type="match status" value="1"/>
</dbReference>
<dbReference type="PANTHER" id="PTHR37419:SF1">
    <property type="entry name" value="SERINE_THREONINE-PROTEIN KINASE TOXIN HIPA"/>
    <property type="match status" value="1"/>
</dbReference>
<dbReference type="GO" id="GO:0005829">
    <property type="term" value="C:cytosol"/>
    <property type="evidence" value="ECO:0007669"/>
    <property type="project" value="TreeGrafter"/>
</dbReference>
<organism evidence="4 5">
    <name type="scientific">Glaesserella parasuis</name>
    <name type="common">Haemophilus parasuis</name>
    <dbReference type="NCBI Taxonomy" id="738"/>
    <lineage>
        <taxon>Bacteria</taxon>
        <taxon>Pseudomonadati</taxon>
        <taxon>Pseudomonadota</taxon>
        <taxon>Gammaproteobacteria</taxon>
        <taxon>Pasteurellales</taxon>
        <taxon>Pasteurellaceae</taxon>
        <taxon>Glaesserella</taxon>
    </lineage>
</organism>
<dbReference type="InterPro" id="IPR012893">
    <property type="entry name" value="HipA-like_C"/>
</dbReference>
<dbReference type="NCBIfam" id="TIGR03071">
    <property type="entry name" value="couple_hipA"/>
    <property type="match status" value="1"/>
</dbReference>
<evidence type="ECO:0000256" key="1">
    <source>
        <dbReference type="ARBA" id="ARBA00010164"/>
    </source>
</evidence>
<evidence type="ECO:0000256" key="3">
    <source>
        <dbReference type="ARBA" id="ARBA00022777"/>
    </source>
</evidence>
<keyword evidence="3" id="KW-0418">Kinase</keyword>
<accession>A0A859IIA3</accession>
<evidence type="ECO:0000256" key="2">
    <source>
        <dbReference type="ARBA" id="ARBA00022679"/>
    </source>
</evidence>
<comment type="similarity">
    <text evidence="1">Belongs to the HipA Ser/Thr kinase family.</text>
</comment>
<keyword evidence="2" id="KW-0808">Transferase</keyword>
<dbReference type="AlphaFoldDB" id="A0A859IIA3"/>
<dbReference type="InterPro" id="IPR017508">
    <property type="entry name" value="HipA_N1"/>
</dbReference>
<dbReference type="Pfam" id="PF13657">
    <property type="entry name" value="Couple_hipA"/>
    <property type="match status" value="1"/>
</dbReference>
<dbReference type="PANTHER" id="PTHR37419">
    <property type="entry name" value="SERINE/THREONINE-PROTEIN KINASE TOXIN HIPA"/>
    <property type="match status" value="1"/>
</dbReference>
<proteinExistence type="inferred from homology"/>